<dbReference type="InterPro" id="IPR003661">
    <property type="entry name" value="HisK_dim/P_dom"/>
</dbReference>
<keyword evidence="8" id="KW-0472">Membrane</keyword>
<keyword evidence="5 10" id="KW-0418">Kinase</keyword>
<dbReference type="SUPFAM" id="SSF55874">
    <property type="entry name" value="ATPase domain of HSP90 chaperone/DNA topoisomerase II/histidine kinase"/>
    <property type="match status" value="1"/>
</dbReference>
<dbReference type="EMBL" id="JACXXH010000008">
    <property type="protein sequence ID" value="MBD3864426.1"/>
    <property type="molecule type" value="Genomic_DNA"/>
</dbReference>
<feature type="transmembrane region" description="Helical" evidence="8">
    <location>
        <begin position="399"/>
        <end position="420"/>
    </location>
</feature>
<feature type="compositionally biased region" description="Polar residues" evidence="7">
    <location>
        <begin position="687"/>
        <end position="700"/>
    </location>
</feature>
<reference evidence="10 11" key="1">
    <citation type="submission" date="2020-09" db="EMBL/GenBank/DDBJ databases">
        <title>Bacillus nautilus sp. nov., Chryseoglobus crepusculi sp. nov, and Psychrobacter noctis sp. nov., isolated from deep-sea sponges from the equatorial Atlantic.</title>
        <authorList>
            <person name="Stennett H.L."/>
            <person name="Williams S.E."/>
        </authorList>
    </citation>
    <scope>NUCLEOTIDE SEQUENCE [LARGE SCALE GENOMIC DNA]</scope>
    <source>
        <strain evidence="10 11">28M-24</strain>
    </source>
</reference>
<evidence type="ECO:0000256" key="5">
    <source>
        <dbReference type="ARBA" id="ARBA00022777"/>
    </source>
</evidence>
<feature type="domain" description="Histidine kinase" evidence="9">
    <location>
        <begin position="466"/>
        <end position="680"/>
    </location>
</feature>
<dbReference type="InterPro" id="IPR036097">
    <property type="entry name" value="HisK_dim/P_sf"/>
</dbReference>
<dbReference type="SMART" id="SM00387">
    <property type="entry name" value="HATPase_c"/>
    <property type="match status" value="1"/>
</dbReference>
<evidence type="ECO:0000313" key="10">
    <source>
        <dbReference type="EMBL" id="MBD3864426.1"/>
    </source>
</evidence>
<dbReference type="GO" id="GO:0016301">
    <property type="term" value="F:kinase activity"/>
    <property type="evidence" value="ECO:0007669"/>
    <property type="project" value="UniProtKB-KW"/>
</dbReference>
<keyword evidence="11" id="KW-1185">Reference proteome</keyword>
<evidence type="ECO:0000256" key="1">
    <source>
        <dbReference type="ARBA" id="ARBA00000085"/>
    </source>
</evidence>
<dbReference type="Pfam" id="PF13176">
    <property type="entry name" value="TPR_7"/>
    <property type="match status" value="1"/>
</dbReference>
<dbReference type="InterPro" id="IPR005467">
    <property type="entry name" value="His_kinase_dom"/>
</dbReference>
<comment type="catalytic activity">
    <reaction evidence="1">
        <text>ATP + protein L-histidine = ADP + protein N-phospho-L-histidine.</text>
        <dbReference type="EC" id="2.7.13.3"/>
    </reaction>
</comment>
<dbReference type="SMART" id="SM00028">
    <property type="entry name" value="TPR"/>
    <property type="match status" value="7"/>
</dbReference>
<evidence type="ECO:0000256" key="8">
    <source>
        <dbReference type="SAM" id="Phobius"/>
    </source>
</evidence>
<dbReference type="InterPro" id="IPR003594">
    <property type="entry name" value="HATPase_dom"/>
</dbReference>
<proteinExistence type="predicted"/>
<dbReference type="Gene3D" id="1.10.287.130">
    <property type="match status" value="1"/>
</dbReference>
<evidence type="ECO:0000256" key="7">
    <source>
        <dbReference type="SAM" id="MobiDB-lite"/>
    </source>
</evidence>
<evidence type="ECO:0000313" key="11">
    <source>
        <dbReference type="Proteomes" id="UP000627521"/>
    </source>
</evidence>
<dbReference type="SUPFAM" id="SSF48452">
    <property type="entry name" value="TPR-like"/>
    <property type="match status" value="2"/>
</dbReference>
<dbReference type="PANTHER" id="PTHR43047">
    <property type="entry name" value="TWO-COMPONENT HISTIDINE PROTEIN KINASE"/>
    <property type="match status" value="1"/>
</dbReference>
<dbReference type="EC" id="2.7.13.3" evidence="2"/>
<dbReference type="InterPro" id="IPR019734">
    <property type="entry name" value="TPR_rpt"/>
</dbReference>
<sequence>MKRLIVLLCLLNLAFGFSQEEELESLTIQLAYQDPDISKVDTSVSIIKLLFKTEDYSKALKFIKQSEKLAKELDYKKGLAEITYYKAKIHYQEGQNQMAISEFKNAKTLFTTIKDTITVAKINSNLGFIEIENGNYKAGLSHALSAIQELEKRSLFDDLSTNYESLANAYQNANVVDKAITYYIKKIEVDNKTNNTKGLIATNKKLGDIYTSKKNYNQAISYYESALGYAGNYDETSRANILPYLGNAYLMDMDYKTSARYLLESINLNRRFDNQEGVLIALNSLGELYLKQNRLNTAQEQLLEASNLSRLLNNDEQLLKNYRLMTTLDSIKGDFDNAYVWQSQYYNLKEKIDAEKNKKSAIINIDTLDDSTAEVDNIILPVTTNDTVVSKKKYDKFKLIFYALLAAFAVVLTFFVLFYLKRNNRLKYTRELEAKNKKIELQNEAILEQSKHLENINKVKDKLFSIVSHDLKDSLTSTKGFIDLLKEGQLTQDEFHSLLPELSENANNASLLLFNLLNWSKSQMQSLEPKPTLFDIQEVFAEKVKLMDQKFDAKGVKLIDKTLRDFVYADRSMIEIVIQNLLANAVKFCNRGDLITITNQISNGKSIISIEDTGVGITKENQSKLFGNNTFTTRGTNKEKGTGLGLTICRELVDLNNGKIWVESELNIGSTFYIELPKSRIDNLSDTETTPLVETPQPSYSERYHLHKSQ</sequence>
<accession>A0ABR8LW73</accession>
<dbReference type="CDD" id="cd00082">
    <property type="entry name" value="HisKA"/>
    <property type="match status" value="1"/>
</dbReference>
<dbReference type="Proteomes" id="UP000627521">
    <property type="component" value="Unassembled WGS sequence"/>
</dbReference>
<keyword evidence="4" id="KW-0808">Transferase</keyword>
<protein>
    <recommendedName>
        <fullName evidence="2">histidine kinase</fullName>
        <ecNumber evidence="2">2.7.13.3</ecNumber>
    </recommendedName>
</protein>
<feature type="repeat" description="TPR" evidence="6">
    <location>
        <begin position="200"/>
        <end position="233"/>
    </location>
</feature>
<name>A0ABR8LW73_9FLAO</name>
<dbReference type="Pfam" id="PF02518">
    <property type="entry name" value="HATPase_c"/>
    <property type="match status" value="1"/>
</dbReference>
<dbReference type="InterPro" id="IPR004358">
    <property type="entry name" value="Sig_transdc_His_kin-like_C"/>
</dbReference>
<dbReference type="PROSITE" id="PS50005">
    <property type="entry name" value="TPR"/>
    <property type="match status" value="1"/>
</dbReference>
<evidence type="ECO:0000256" key="6">
    <source>
        <dbReference type="PROSITE-ProRule" id="PRU00339"/>
    </source>
</evidence>
<organism evidence="10 11">
    <name type="scientific">Olleya marilimosa</name>
    <dbReference type="NCBI Taxonomy" id="272164"/>
    <lineage>
        <taxon>Bacteria</taxon>
        <taxon>Pseudomonadati</taxon>
        <taxon>Bacteroidota</taxon>
        <taxon>Flavobacteriia</taxon>
        <taxon>Flavobacteriales</taxon>
        <taxon>Flavobacteriaceae</taxon>
    </lineage>
</organism>
<evidence type="ECO:0000259" key="9">
    <source>
        <dbReference type="PROSITE" id="PS50109"/>
    </source>
</evidence>
<dbReference type="Gene3D" id="3.30.565.10">
    <property type="entry name" value="Histidine kinase-like ATPase, C-terminal domain"/>
    <property type="match status" value="1"/>
</dbReference>
<dbReference type="RefSeq" id="WP_191100472.1">
    <property type="nucleotide sequence ID" value="NZ_JACXXF010000008.1"/>
</dbReference>
<evidence type="ECO:0000256" key="2">
    <source>
        <dbReference type="ARBA" id="ARBA00012438"/>
    </source>
</evidence>
<dbReference type="SMART" id="SM00388">
    <property type="entry name" value="HisKA"/>
    <property type="match status" value="1"/>
</dbReference>
<dbReference type="PANTHER" id="PTHR43047:SF72">
    <property type="entry name" value="OSMOSENSING HISTIDINE PROTEIN KINASE SLN1"/>
    <property type="match status" value="1"/>
</dbReference>
<evidence type="ECO:0000256" key="3">
    <source>
        <dbReference type="ARBA" id="ARBA00022553"/>
    </source>
</evidence>
<dbReference type="SUPFAM" id="SSF47384">
    <property type="entry name" value="Homodimeric domain of signal transducing histidine kinase"/>
    <property type="match status" value="1"/>
</dbReference>
<evidence type="ECO:0000256" key="4">
    <source>
        <dbReference type="ARBA" id="ARBA00022679"/>
    </source>
</evidence>
<dbReference type="InterPro" id="IPR036890">
    <property type="entry name" value="HATPase_C_sf"/>
</dbReference>
<keyword evidence="8" id="KW-1133">Transmembrane helix</keyword>
<dbReference type="PRINTS" id="PR00344">
    <property type="entry name" value="BCTRLSENSOR"/>
</dbReference>
<keyword evidence="3" id="KW-0597">Phosphoprotein</keyword>
<dbReference type="PROSITE" id="PS50109">
    <property type="entry name" value="HIS_KIN"/>
    <property type="match status" value="1"/>
</dbReference>
<feature type="region of interest" description="Disordered" evidence="7">
    <location>
        <begin position="687"/>
        <end position="710"/>
    </location>
</feature>
<keyword evidence="6" id="KW-0802">TPR repeat</keyword>
<dbReference type="Gene3D" id="1.25.40.10">
    <property type="entry name" value="Tetratricopeptide repeat domain"/>
    <property type="match status" value="2"/>
</dbReference>
<comment type="caution">
    <text evidence="10">The sequence shown here is derived from an EMBL/GenBank/DDBJ whole genome shotgun (WGS) entry which is preliminary data.</text>
</comment>
<keyword evidence="8" id="KW-0812">Transmembrane</keyword>
<dbReference type="InterPro" id="IPR011990">
    <property type="entry name" value="TPR-like_helical_dom_sf"/>
</dbReference>
<gene>
    <name evidence="10" type="ORF">IEG06_13295</name>
</gene>